<dbReference type="RefSeq" id="WP_354555127.1">
    <property type="nucleotide sequence ID" value="NZ_JBEPMB010000001.1"/>
</dbReference>
<gene>
    <name evidence="1" type="ORF">ABID16_000868</name>
</gene>
<name>A0ABV2IVV2_9HYPH</name>
<reference evidence="1 2" key="1">
    <citation type="submission" date="2024-06" db="EMBL/GenBank/DDBJ databases">
        <title>Genomic Encyclopedia of Type Strains, Phase IV (KMG-IV): sequencing the most valuable type-strain genomes for metagenomic binning, comparative biology and taxonomic classification.</title>
        <authorList>
            <person name="Goeker M."/>
        </authorList>
    </citation>
    <scope>NUCLEOTIDE SEQUENCE [LARGE SCALE GENOMIC DNA]</scope>
    <source>
        <strain evidence="1 2">DSM 29780</strain>
    </source>
</reference>
<evidence type="ECO:0000313" key="1">
    <source>
        <dbReference type="EMBL" id="MET3612563.1"/>
    </source>
</evidence>
<dbReference type="Proteomes" id="UP001549047">
    <property type="component" value="Unassembled WGS sequence"/>
</dbReference>
<organism evidence="1 2">
    <name type="scientific">Rhizobium aquaticum</name>
    <dbReference type="NCBI Taxonomy" id="1549636"/>
    <lineage>
        <taxon>Bacteria</taxon>
        <taxon>Pseudomonadati</taxon>
        <taxon>Pseudomonadota</taxon>
        <taxon>Alphaproteobacteria</taxon>
        <taxon>Hyphomicrobiales</taxon>
        <taxon>Rhizobiaceae</taxon>
        <taxon>Rhizobium/Agrobacterium group</taxon>
        <taxon>Rhizobium</taxon>
    </lineage>
</organism>
<sequence length="89" mass="9610">MHVSGSMPPYFSEGRKIQANNGALNLQAATANRAAQHRETPYYHGDYSLLTQMLEMAANPKAPGSGVPFQVAHTAYQEHLKLGPSTVGK</sequence>
<proteinExistence type="predicted"/>
<protein>
    <submittedName>
        <fullName evidence="1">Uncharacterized protein</fullName>
    </submittedName>
</protein>
<keyword evidence="2" id="KW-1185">Reference proteome</keyword>
<accession>A0ABV2IVV2</accession>
<comment type="caution">
    <text evidence="1">The sequence shown here is derived from an EMBL/GenBank/DDBJ whole genome shotgun (WGS) entry which is preliminary data.</text>
</comment>
<dbReference type="EMBL" id="JBEPMB010000001">
    <property type="protein sequence ID" value="MET3612563.1"/>
    <property type="molecule type" value="Genomic_DNA"/>
</dbReference>
<evidence type="ECO:0000313" key="2">
    <source>
        <dbReference type="Proteomes" id="UP001549047"/>
    </source>
</evidence>